<keyword evidence="1" id="KW-0472">Membrane</keyword>
<keyword evidence="3" id="KW-1185">Reference proteome</keyword>
<keyword evidence="1" id="KW-0812">Transmembrane</keyword>
<evidence type="ECO:0000313" key="2">
    <source>
        <dbReference type="EMBL" id="TFK40259.1"/>
    </source>
</evidence>
<reference evidence="2 3" key="1">
    <citation type="journal article" date="2019" name="Nat. Ecol. Evol.">
        <title>Megaphylogeny resolves global patterns of mushroom evolution.</title>
        <authorList>
            <person name="Varga T."/>
            <person name="Krizsan K."/>
            <person name="Foldi C."/>
            <person name="Dima B."/>
            <person name="Sanchez-Garcia M."/>
            <person name="Sanchez-Ramirez S."/>
            <person name="Szollosi G.J."/>
            <person name="Szarkandi J.G."/>
            <person name="Papp V."/>
            <person name="Albert L."/>
            <person name="Andreopoulos W."/>
            <person name="Angelini C."/>
            <person name="Antonin V."/>
            <person name="Barry K.W."/>
            <person name="Bougher N.L."/>
            <person name="Buchanan P."/>
            <person name="Buyck B."/>
            <person name="Bense V."/>
            <person name="Catcheside P."/>
            <person name="Chovatia M."/>
            <person name="Cooper J."/>
            <person name="Damon W."/>
            <person name="Desjardin D."/>
            <person name="Finy P."/>
            <person name="Geml J."/>
            <person name="Haridas S."/>
            <person name="Hughes K."/>
            <person name="Justo A."/>
            <person name="Karasinski D."/>
            <person name="Kautmanova I."/>
            <person name="Kiss B."/>
            <person name="Kocsube S."/>
            <person name="Kotiranta H."/>
            <person name="LaButti K.M."/>
            <person name="Lechner B.E."/>
            <person name="Liimatainen K."/>
            <person name="Lipzen A."/>
            <person name="Lukacs Z."/>
            <person name="Mihaltcheva S."/>
            <person name="Morgado L.N."/>
            <person name="Niskanen T."/>
            <person name="Noordeloos M.E."/>
            <person name="Ohm R.A."/>
            <person name="Ortiz-Santana B."/>
            <person name="Ovrebo C."/>
            <person name="Racz N."/>
            <person name="Riley R."/>
            <person name="Savchenko A."/>
            <person name="Shiryaev A."/>
            <person name="Soop K."/>
            <person name="Spirin V."/>
            <person name="Szebenyi C."/>
            <person name="Tomsovsky M."/>
            <person name="Tulloss R.E."/>
            <person name="Uehling J."/>
            <person name="Grigoriev I.V."/>
            <person name="Vagvolgyi C."/>
            <person name="Papp T."/>
            <person name="Martin F.M."/>
            <person name="Miettinen O."/>
            <person name="Hibbett D.S."/>
            <person name="Nagy L.G."/>
        </authorList>
    </citation>
    <scope>NUCLEOTIDE SEQUENCE [LARGE SCALE GENOMIC DNA]</scope>
    <source>
        <strain evidence="2 3">CBS 166.37</strain>
    </source>
</reference>
<name>A0A5C3M4A4_9AGAR</name>
<proteinExistence type="predicted"/>
<protein>
    <submittedName>
        <fullName evidence="2">Uncharacterized protein</fullName>
    </submittedName>
</protein>
<evidence type="ECO:0000256" key="1">
    <source>
        <dbReference type="SAM" id="Phobius"/>
    </source>
</evidence>
<dbReference type="EMBL" id="ML213597">
    <property type="protein sequence ID" value="TFK40259.1"/>
    <property type="molecule type" value="Genomic_DNA"/>
</dbReference>
<organism evidence="2 3">
    <name type="scientific">Crucibulum laeve</name>
    <dbReference type="NCBI Taxonomy" id="68775"/>
    <lineage>
        <taxon>Eukaryota</taxon>
        <taxon>Fungi</taxon>
        <taxon>Dikarya</taxon>
        <taxon>Basidiomycota</taxon>
        <taxon>Agaricomycotina</taxon>
        <taxon>Agaricomycetes</taxon>
        <taxon>Agaricomycetidae</taxon>
        <taxon>Agaricales</taxon>
        <taxon>Agaricineae</taxon>
        <taxon>Nidulariaceae</taxon>
        <taxon>Crucibulum</taxon>
    </lineage>
</organism>
<sequence length="57" mass="6563">MVPRIKFTRVHTKSNLARVSSPNQYQNLFMGKLQIPGILHLTTLQFLVLIILILDKC</sequence>
<feature type="transmembrane region" description="Helical" evidence="1">
    <location>
        <begin position="33"/>
        <end position="54"/>
    </location>
</feature>
<keyword evidence="1" id="KW-1133">Transmembrane helix</keyword>
<dbReference type="Proteomes" id="UP000308652">
    <property type="component" value="Unassembled WGS sequence"/>
</dbReference>
<accession>A0A5C3M4A4</accession>
<evidence type="ECO:0000313" key="3">
    <source>
        <dbReference type="Proteomes" id="UP000308652"/>
    </source>
</evidence>
<gene>
    <name evidence="2" type="ORF">BDQ12DRAFT_680607</name>
</gene>
<dbReference type="AlphaFoldDB" id="A0A5C3M4A4"/>